<name>A0A380RWK4_FIBSU</name>
<dbReference type="Proteomes" id="UP000255423">
    <property type="component" value="Unassembled WGS sequence"/>
</dbReference>
<dbReference type="AlphaFoldDB" id="A0A380RWK4"/>
<feature type="chain" id="PRO_5016797669" description="Lipoprotein" evidence="1">
    <location>
        <begin position="25"/>
        <end position="399"/>
    </location>
</feature>
<evidence type="ECO:0000313" key="3">
    <source>
        <dbReference type="Proteomes" id="UP000255423"/>
    </source>
</evidence>
<keyword evidence="1" id="KW-0732">Signal</keyword>
<protein>
    <recommendedName>
        <fullName evidence="4">Lipoprotein</fullName>
    </recommendedName>
</protein>
<evidence type="ECO:0008006" key="4">
    <source>
        <dbReference type="Google" id="ProtNLM"/>
    </source>
</evidence>
<reference evidence="2 3" key="1">
    <citation type="submission" date="2017-08" db="EMBL/GenBank/DDBJ databases">
        <authorList>
            <person name="de Groot N.N."/>
        </authorList>
    </citation>
    <scope>NUCLEOTIDE SEQUENCE [LARGE SCALE GENOMIC DNA]</scope>
    <source>
        <strain evidence="2 3">HM2</strain>
    </source>
</reference>
<dbReference type="EMBL" id="UHJL01000001">
    <property type="protein sequence ID" value="SUQ19930.1"/>
    <property type="molecule type" value="Genomic_DNA"/>
</dbReference>
<feature type="signal peptide" evidence="1">
    <location>
        <begin position="1"/>
        <end position="24"/>
    </location>
</feature>
<accession>A0A380RWK4</accession>
<evidence type="ECO:0000256" key="1">
    <source>
        <dbReference type="SAM" id="SignalP"/>
    </source>
</evidence>
<sequence length="399" mass="45182">MRIILFLILCVYGFGFSASQSANSAEVDSLTHILQRKSIGGNPQSTGTYFVQDNHPDDPLETNPLLSYIAVDERATHNARVLLYNALKNENLEPDELLQLIEPENPDDPFVTNYEKLQLYFIAQKYDLAIDHWINKYITDEPKVKHFPSAPNVLSDYLNKRMSLRDSNNIKVQLHLIEKSDVSPDQKALIKIIAHFPLGFRCRTNCRWTPIHSISILSEPSVEAYKKSFSQLDSFKVQFPESKYIPQVVQIKEILEQNLADNHYYLDPAQFKIYTGGIGIEVFAATDASFHAALALQYKRGIIALTGTTGFYVTWGYVLYDSKIFKLHPFFGGGGTNEYGGLILGGVQTDFRFGFEKGVDSKFSTQGHLALKLRYMGGYSFKKNGYVNMFMIGLGAHLW</sequence>
<proteinExistence type="predicted"/>
<evidence type="ECO:0000313" key="2">
    <source>
        <dbReference type="EMBL" id="SUQ19930.1"/>
    </source>
</evidence>
<organism evidence="2 3">
    <name type="scientific">Fibrobacter succinogenes</name>
    <name type="common">Bacteroides succinogenes</name>
    <dbReference type="NCBI Taxonomy" id="833"/>
    <lineage>
        <taxon>Bacteria</taxon>
        <taxon>Pseudomonadati</taxon>
        <taxon>Fibrobacterota</taxon>
        <taxon>Fibrobacteria</taxon>
        <taxon>Fibrobacterales</taxon>
        <taxon>Fibrobacteraceae</taxon>
        <taxon>Fibrobacter</taxon>
    </lineage>
</organism>
<gene>
    <name evidence="2" type="ORF">SAMN05661053_1176</name>
</gene>